<gene>
    <name evidence="4" type="ORF">AH68_09885</name>
</gene>
<name>A0A0A7I5D4_9BIFI</name>
<dbReference type="HOGENOM" id="CLU_041527_4_1_11"/>
<evidence type="ECO:0000259" key="2">
    <source>
        <dbReference type="Pfam" id="PF13173"/>
    </source>
</evidence>
<feature type="domain" description="AAA" evidence="2">
    <location>
        <begin position="33"/>
        <end position="143"/>
    </location>
</feature>
<sequence>MTENSNQQVKPQGYRPRIVDQQIERYMRIFGAVEIAGTKWCGKTWSARQHAASITYVDRGNNLMAAQSDPSLMLLGERPHVIDEWQLVPPIWDEVRHKVDDEPGEKGQWLLTGSSTPMHDKRPKHTGAGRIGHVRMSPMSLFESGDSTGEVSLSSLFEGDFNPAKVETPTERLFDFVCRGGWPEAQNLPVSDAQILIREYAHLTLNEGVSRQGRDPEVARRLLRSLSRNVSQSVTFKTLGLDMYGAELDLDSDVADKQNDSQKKDLHKDLEDFISPRTISEYVAMFERMFVIDGVPGWVPPSRSPKRLQTKPRRYFADPSIAAAVLGVNPRALLEDWQTFGFLFENLCVRDLLVYARALPDIGDEPVRYYHDDSGLECDAIIELTDGRWAGIEIKSSQSKVDDAAKNLLRLREKLLKNPQSRVRAPEFLSVLVGVGDFAYQREDGIYVIPITALGA</sequence>
<protein>
    <submittedName>
        <fullName evidence="4">ATPase AAA</fullName>
    </submittedName>
</protein>
<dbReference type="PANTHER" id="PTHR43566:SF2">
    <property type="entry name" value="DUF4143 DOMAIN-CONTAINING PROTEIN"/>
    <property type="match status" value="1"/>
</dbReference>
<accession>A0A0A7I5D4</accession>
<dbReference type="EMBL" id="CP007456">
    <property type="protein sequence ID" value="AIZ15291.1"/>
    <property type="molecule type" value="Genomic_DNA"/>
</dbReference>
<dbReference type="Pfam" id="PF13173">
    <property type="entry name" value="AAA_14"/>
    <property type="match status" value="1"/>
</dbReference>
<dbReference type="InterPro" id="IPR025420">
    <property type="entry name" value="DUF4143"/>
</dbReference>
<evidence type="ECO:0000256" key="1">
    <source>
        <dbReference type="SAM" id="MobiDB-lite"/>
    </source>
</evidence>
<reference evidence="4 5" key="1">
    <citation type="journal article" date="2015" name="Genome Announc.">
        <title>Complete and Assembled Genome Sequence of Bifidobacterium kashiwanohense PV20-2, Isolated from the Feces of an Anemic Kenyan Infant.</title>
        <authorList>
            <person name="Vazquez-Gutierrez P."/>
            <person name="Lacroix C."/>
            <person name="Chassard C."/>
            <person name="Klumpp J."/>
            <person name="Jans C."/>
            <person name="Stevens M.J."/>
        </authorList>
    </citation>
    <scope>NUCLEOTIDE SEQUENCE [LARGE SCALE GENOMIC DNA]</scope>
    <source>
        <strain evidence="4 5">PV20-2</strain>
    </source>
</reference>
<dbReference type="STRING" id="1447716.AH68_09885"/>
<dbReference type="PANTHER" id="PTHR43566">
    <property type="entry name" value="CONSERVED PROTEIN"/>
    <property type="match status" value="1"/>
</dbReference>
<dbReference type="InterPro" id="IPR041682">
    <property type="entry name" value="AAA_14"/>
</dbReference>
<dbReference type="Proteomes" id="UP000030625">
    <property type="component" value="Chromosome"/>
</dbReference>
<dbReference type="AlphaFoldDB" id="A0A0A7I5D4"/>
<dbReference type="KEGG" id="bka:AH68_09885"/>
<proteinExistence type="predicted"/>
<evidence type="ECO:0000259" key="3">
    <source>
        <dbReference type="Pfam" id="PF13635"/>
    </source>
</evidence>
<dbReference type="RefSeq" id="WP_039199492.1">
    <property type="nucleotide sequence ID" value="NZ_CP007456.1"/>
</dbReference>
<dbReference type="OrthoDB" id="128089at2"/>
<dbReference type="Pfam" id="PF13635">
    <property type="entry name" value="DUF4143"/>
    <property type="match status" value="1"/>
</dbReference>
<feature type="domain" description="DUF4143" evidence="3">
    <location>
        <begin position="213"/>
        <end position="397"/>
    </location>
</feature>
<evidence type="ECO:0000313" key="5">
    <source>
        <dbReference type="Proteomes" id="UP000030625"/>
    </source>
</evidence>
<organism evidence="4 5">
    <name type="scientific">Bifidobacterium catenulatum PV20-2</name>
    <dbReference type="NCBI Taxonomy" id="1447716"/>
    <lineage>
        <taxon>Bacteria</taxon>
        <taxon>Bacillati</taxon>
        <taxon>Actinomycetota</taxon>
        <taxon>Actinomycetes</taxon>
        <taxon>Bifidobacteriales</taxon>
        <taxon>Bifidobacteriaceae</taxon>
        <taxon>Bifidobacterium</taxon>
    </lineage>
</organism>
<evidence type="ECO:0000313" key="4">
    <source>
        <dbReference type="EMBL" id="AIZ15291.1"/>
    </source>
</evidence>
<feature type="region of interest" description="Disordered" evidence="1">
    <location>
        <begin position="110"/>
        <end position="130"/>
    </location>
</feature>